<dbReference type="Proteomes" id="UP000887567">
    <property type="component" value="Unplaced"/>
</dbReference>
<dbReference type="GO" id="GO:0045892">
    <property type="term" value="P:negative regulation of DNA-templated transcription"/>
    <property type="evidence" value="ECO:0007669"/>
    <property type="project" value="TreeGrafter"/>
</dbReference>
<evidence type="ECO:0000313" key="8">
    <source>
        <dbReference type="Proteomes" id="UP000887567"/>
    </source>
</evidence>
<feature type="region of interest" description="Disordered" evidence="6">
    <location>
        <begin position="350"/>
        <end position="372"/>
    </location>
</feature>
<comment type="subcellular location">
    <subcellularLocation>
        <location evidence="1">Cell junction</location>
        <location evidence="1">Adherens junction</location>
    </subcellularLocation>
</comment>
<dbReference type="OrthoDB" id="10056395at2759"/>
<dbReference type="GeneID" id="110243792"/>
<dbReference type="GO" id="GO:0005912">
    <property type="term" value="C:adherens junction"/>
    <property type="evidence" value="ECO:0007669"/>
    <property type="project" value="UniProtKB-SubCell"/>
</dbReference>
<evidence type="ECO:0000256" key="2">
    <source>
        <dbReference type="ARBA" id="ARBA00009052"/>
    </source>
</evidence>
<protein>
    <submittedName>
        <fullName evidence="7">Uncharacterized protein</fullName>
    </submittedName>
</protein>
<dbReference type="InterPro" id="IPR019359">
    <property type="entry name" value="CCDC85"/>
</dbReference>
<feature type="coiled-coil region" evidence="5">
    <location>
        <begin position="117"/>
        <end position="151"/>
    </location>
</feature>
<comment type="similarity">
    <text evidence="2">Belongs to the CCDC85 family.</text>
</comment>
<name>A0A913XK52_EXADI</name>
<dbReference type="AlphaFoldDB" id="A0A913XK52"/>
<dbReference type="GO" id="GO:0005634">
    <property type="term" value="C:nucleus"/>
    <property type="evidence" value="ECO:0007669"/>
    <property type="project" value="TreeGrafter"/>
</dbReference>
<evidence type="ECO:0000256" key="3">
    <source>
        <dbReference type="ARBA" id="ARBA00022949"/>
    </source>
</evidence>
<sequence length="372" mass="42683">MSGVEEESAEGANLSRSNTNIKDDKIVTMEEHQKILEKLRQCEDEKMKIMKDHGDLIKEFNKRMHVHLEEIRLLKEVNHKLQADMQELRDLCCYLDDDRHKCRKLAREWQRFGRHTTTVMKNEITDYQERIKFLEDRQARLSSNNNELKELCLYLDQQRDALTKNSDVCSKCSISTDSASSSPNGNSVHDILREKGVRYSEKLESRLSSIGLERRNSFSKEGASYLKSRKKRVSFTFPEEVDTDTDSADSFTRTNGYKDGSYPSSGILRNGVQHHTKKGGLSFSNNNNNMTPEAVAQAMKVLEIHDKLEDQTKTTTTTTTTEKTEKLDENEVAVLKEMCNVVWRKLSNGKEPDCNKVNGHGEPQGEILQDLL</sequence>
<evidence type="ECO:0000256" key="1">
    <source>
        <dbReference type="ARBA" id="ARBA00004536"/>
    </source>
</evidence>
<reference evidence="7" key="1">
    <citation type="submission" date="2022-11" db="UniProtKB">
        <authorList>
            <consortium name="EnsemblMetazoa"/>
        </authorList>
    </citation>
    <scope>IDENTIFICATION</scope>
</reference>
<dbReference type="PANTHER" id="PTHR13546:SF15">
    <property type="entry name" value="CCDC85"/>
    <property type="match status" value="1"/>
</dbReference>
<dbReference type="KEGG" id="epa:110243792"/>
<evidence type="ECO:0000313" key="7">
    <source>
        <dbReference type="EnsemblMetazoa" id="XP_020905588.1"/>
    </source>
</evidence>
<dbReference type="EnsemblMetazoa" id="XM_021049929.2">
    <property type="protein sequence ID" value="XP_020905588.1"/>
    <property type="gene ID" value="LOC110243792"/>
</dbReference>
<dbReference type="RefSeq" id="XP_020905588.1">
    <property type="nucleotide sequence ID" value="XM_021049929.2"/>
</dbReference>
<keyword evidence="3" id="KW-0965">Cell junction</keyword>
<evidence type="ECO:0000256" key="6">
    <source>
        <dbReference type="SAM" id="MobiDB-lite"/>
    </source>
</evidence>
<keyword evidence="4 5" id="KW-0175">Coiled coil</keyword>
<dbReference type="PANTHER" id="PTHR13546">
    <property type="entry name" value="RE60986P"/>
    <property type="match status" value="1"/>
</dbReference>
<proteinExistence type="inferred from homology"/>
<accession>A0A913XK52</accession>
<dbReference type="Pfam" id="PF10226">
    <property type="entry name" value="CCDC85"/>
    <property type="match status" value="1"/>
</dbReference>
<dbReference type="OMA" id="TDNEKMN"/>
<keyword evidence="8" id="KW-1185">Reference proteome</keyword>
<organism evidence="7 8">
    <name type="scientific">Exaiptasia diaphana</name>
    <name type="common">Tropical sea anemone</name>
    <name type="synonym">Aiptasia pulchella</name>
    <dbReference type="NCBI Taxonomy" id="2652724"/>
    <lineage>
        <taxon>Eukaryota</taxon>
        <taxon>Metazoa</taxon>
        <taxon>Cnidaria</taxon>
        <taxon>Anthozoa</taxon>
        <taxon>Hexacorallia</taxon>
        <taxon>Actiniaria</taxon>
        <taxon>Aiptasiidae</taxon>
        <taxon>Exaiptasia</taxon>
    </lineage>
</organism>
<evidence type="ECO:0000256" key="4">
    <source>
        <dbReference type="ARBA" id="ARBA00023054"/>
    </source>
</evidence>
<evidence type="ECO:0000256" key="5">
    <source>
        <dbReference type="SAM" id="Coils"/>
    </source>
</evidence>